<keyword evidence="7 8" id="KW-0472">Membrane</keyword>
<keyword evidence="10" id="KW-1185">Reference proteome</keyword>
<evidence type="ECO:0000256" key="3">
    <source>
        <dbReference type="ARBA" id="ARBA00022475"/>
    </source>
</evidence>
<dbReference type="PANTHER" id="PTHR42865">
    <property type="entry name" value="PROTON/GLUTAMATE-ASPARTATE SYMPORTER"/>
    <property type="match status" value="1"/>
</dbReference>
<feature type="transmembrane region" description="Helical" evidence="8">
    <location>
        <begin position="12"/>
        <end position="31"/>
    </location>
</feature>
<dbReference type="EMBL" id="SWDB01000011">
    <property type="protein sequence ID" value="TKB45936.1"/>
    <property type="molecule type" value="Genomic_DNA"/>
</dbReference>
<gene>
    <name evidence="9" type="ORF">E8M12_06735</name>
</gene>
<dbReference type="Gene3D" id="1.10.3860.10">
    <property type="entry name" value="Sodium:dicarboxylate symporter"/>
    <property type="match status" value="1"/>
</dbReference>
<accession>A0A4U1B689</accession>
<dbReference type="PRINTS" id="PR00173">
    <property type="entry name" value="EDTRNSPORT"/>
</dbReference>
<dbReference type="Proteomes" id="UP000307999">
    <property type="component" value="Unassembled WGS sequence"/>
</dbReference>
<dbReference type="PANTHER" id="PTHR42865:SF7">
    <property type="entry name" value="PROTON_GLUTAMATE-ASPARTATE SYMPORTER"/>
    <property type="match status" value="1"/>
</dbReference>
<dbReference type="GO" id="GO:0015293">
    <property type="term" value="F:symporter activity"/>
    <property type="evidence" value="ECO:0007669"/>
    <property type="project" value="UniProtKB-KW"/>
</dbReference>
<dbReference type="GO" id="GO:0006835">
    <property type="term" value="P:dicarboxylic acid transport"/>
    <property type="evidence" value="ECO:0007669"/>
    <property type="project" value="TreeGrafter"/>
</dbReference>
<evidence type="ECO:0000256" key="6">
    <source>
        <dbReference type="ARBA" id="ARBA00022989"/>
    </source>
</evidence>
<keyword evidence="5" id="KW-0769">Symport</keyword>
<evidence type="ECO:0000256" key="1">
    <source>
        <dbReference type="ARBA" id="ARBA00004651"/>
    </source>
</evidence>
<reference evidence="9 10" key="1">
    <citation type="submission" date="2019-04" db="EMBL/GenBank/DDBJ databases">
        <title>Thalassotalea guangxiensis sp. nov., isolated from sediment of the coastal wetland.</title>
        <authorList>
            <person name="Zheng S."/>
            <person name="Zhang D."/>
        </authorList>
    </citation>
    <scope>NUCLEOTIDE SEQUENCE [LARGE SCALE GENOMIC DNA]</scope>
    <source>
        <strain evidence="9 10">ZS-4</strain>
    </source>
</reference>
<sequence>MDKQFAQSLTTRIVIGMISGIALGFVFKFLLSLGEDGDLLIPFGFFDFSIRGFFVDGIFHVGGQIFITSLKMLVVPLVFVSLVCGVTSLNDTSKLGRIGGRAVGLYLMTTAIAISLAIIAALIVQPGANFNMTAETTYAAKEAPSLAQVIINMFPSNPFNAFAEGNMLQIIVFAVLFGIAVALAGDAGQRIANLFQDMNEVVMRLVIILMNLAPYGVFCLMVKLFSNLDISAIWGLAKYFGLVLVVLIIHGLGTYPVILKLLTGLNPITFIKKMETTALFAFSTSSSNATIPSTLNTTTKKMGVDNSIASFTVPLGATLNMDGTAIMQGVATVFIAQVFNIDLSITDFLMVILTATLASIGTAGVPGVGMIMLAMVLAQVGLPVEGIALIIGIDRLLDMARTAVNVTGDSMVTVIVGKREGQFDEQVFNADTHKQETEDEVDFHHLKDK</sequence>
<dbReference type="AlphaFoldDB" id="A0A4U1B689"/>
<protein>
    <submittedName>
        <fullName evidence="9">Dicarboxylate/amino acid:cation symporter</fullName>
    </submittedName>
</protein>
<evidence type="ECO:0000256" key="8">
    <source>
        <dbReference type="SAM" id="Phobius"/>
    </source>
</evidence>
<dbReference type="OrthoDB" id="9766690at2"/>
<dbReference type="RefSeq" id="WP_136735331.1">
    <property type="nucleotide sequence ID" value="NZ_SWDB01000011.1"/>
</dbReference>
<dbReference type="InterPro" id="IPR036458">
    <property type="entry name" value="Na:dicarbo_symporter_sf"/>
</dbReference>
<feature type="transmembrane region" description="Helical" evidence="8">
    <location>
        <begin position="348"/>
        <end position="365"/>
    </location>
</feature>
<comment type="subcellular location">
    <subcellularLocation>
        <location evidence="1">Cell membrane</location>
        <topology evidence="1">Multi-pass membrane protein</topology>
    </subcellularLocation>
</comment>
<dbReference type="InterPro" id="IPR001991">
    <property type="entry name" value="Na-dicarboxylate_symporter"/>
</dbReference>
<organism evidence="9 10">
    <name type="scientific">Thalassotalea mangrovi</name>
    <dbReference type="NCBI Taxonomy" id="2572245"/>
    <lineage>
        <taxon>Bacteria</taxon>
        <taxon>Pseudomonadati</taxon>
        <taxon>Pseudomonadota</taxon>
        <taxon>Gammaproteobacteria</taxon>
        <taxon>Alteromonadales</taxon>
        <taxon>Colwelliaceae</taxon>
        <taxon>Thalassotalea</taxon>
    </lineage>
</organism>
<comment type="caution">
    <text evidence="9">The sequence shown here is derived from an EMBL/GenBank/DDBJ whole genome shotgun (WGS) entry which is preliminary data.</text>
</comment>
<dbReference type="Pfam" id="PF00375">
    <property type="entry name" value="SDF"/>
    <property type="match status" value="1"/>
</dbReference>
<evidence type="ECO:0000256" key="2">
    <source>
        <dbReference type="ARBA" id="ARBA00022448"/>
    </source>
</evidence>
<dbReference type="SUPFAM" id="SSF118215">
    <property type="entry name" value="Proton glutamate symport protein"/>
    <property type="match status" value="1"/>
</dbReference>
<keyword evidence="2" id="KW-0813">Transport</keyword>
<feature type="transmembrane region" description="Helical" evidence="8">
    <location>
        <begin position="371"/>
        <end position="393"/>
    </location>
</feature>
<dbReference type="FunFam" id="1.10.3860.10:FF:000001">
    <property type="entry name" value="C4-dicarboxylate transport protein"/>
    <property type="match status" value="1"/>
</dbReference>
<evidence type="ECO:0000256" key="4">
    <source>
        <dbReference type="ARBA" id="ARBA00022692"/>
    </source>
</evidence>
<evidence type="ECO:0000256" key="7">
    <source>
        <dbReference type="ARBA" id="ARBA00023136"/>
    </source>
</evidence>
<dbReference type="GO" id="GO:0005886">
    <property type="term" value="C:plasma membrane"/>
    <property type="evidence" value="ECO:0007669"/>
    <property type="project" value="UniProtKB-SubCell"/>
</dbReference>
<proteinExistence type="predicted"/>
<feature type="transmembrane region" description="Helical" evidence="8">
    <location>
        <begin position="73"/>
        <end position="90"/>
    </location>
</feature>
<feature type="transmembrane region" description="Helical" evidence="8">
    <location>
        <begin position="102"/>
        <end position="124"/>
    </location>
</feature>
<feature type="transmembrane region" description="Helical" evidence="8">
    <location>
        <begin position="205"/>
        <end position="226"/>
    </location>
</feature>
<keyword evidence="6 8" id="KW-1133">Transmembrane helix</keyword>
<evidence type="ECO:0000256" key="5">
    <source>
        <dbReference type="ARBA" id="ARBA00022847"/>
    </source>
</evidence>
<feature type="transmembrane region" description="Helical" evidence="8">
    <location>
        <begin position="167"/>
        <end position="185"/>
    </location>
</feature>
<keyword evidence="3" id="KW-1003">Cell membrane</keyword>
<name>A0A4U1B689_9GAMM</name>
<evidence type="ECO:0000313" key="9">
    <source>
        <dbReference type="EMBL" id="TKB45936.1"/>
    </source>
</evidence>
<evidence type="ECO:0000313" key="10">
    <source>
        <dbReference type="Proteomes" id="UP000307999"/>
    </source>
</evidence>
<keyword evidence="4 8" id="KW-0812">Transmembrane</keyword>